<accession>A0ABU7LU77</accession>
<dbReference type="CDD" id="cd04785">
    <property type="entry name" value="HTH_CadR-PbrR-like"/>
    <property type="match status" value="1"/>
</dbReference>
<keyword evidence="4" id="KW-0175">Coiled coil</keyword>
<dbReference type="RefSeq" id="WP_330194653.1">
    <property type="nucleotide sequence ID" value="NZ_JAZDRO010000001.1"/>
</dbReference>
<dbReference type="Pfam" id="PF13411">
    <property type="entry name" value="MerR_1"/>
    <property type="match status" value="1"/>
</dbReference>
<dbReference type="InterPro" id="IPR047057">
    <property type="entry name" value="MerR_fam"/>
</dbReference>
<dbReference type="SUPFAM" id="SSF46955">
    <property type="entry name" value="Putative DNA-binding domain"/>
    <property type="match status" value="1"/>
</dbReference>
<dbReference type="PANTHER" id="PTHR30204:SF94">
    <property type="entry name" value="HEAVY METAL-DEPENDENT TRANSCRIPTIONAL REGULATOR HI_0293-RELATED"/>
    <property type="match status" value="1"/>
</dbReference>
<name>A0ABU7LU77_9PROT</name>
<feature type="coiled-coil region" evidence="4">
    <location>
        <begin position="88"/>
        <end position="115"/>
    </location>
</feature>
<evidence type="ECO:0000256" key="1">
    <source>
        <dbReference type="ARBA" id="ARBA00023015"/>
    </source>
</evidence>
<evidence type="ECO:0000313" key="7">
    <source>
        <dbReference type="Proteomes" id="UP001310692"/>
    </source>
</evidence>
<dbReference type="InterPro" id="IPR009061">
    <property type="entry name" value="DNA-bd_dom_put_sf"/>
</dbReference>
<keyword evidence="7" id="KW-1185">Reference proteome</keyword>
<evidence type="ECO:0000313" key="6">
    <source>
        <dbReference type="EMBL" id="MEE2565114.1"/>
    </source>
</evidence>
<dbReference type="Gene3D" id="1.10.1660.10">
    <property type="match status" value="1"/>
</dbReference>
<organism evidence="6 7">
    <name type="scientific">Hyphobacterium marinum</name>
    <dbReference type="NCBI Taxonomy" id="3116574"/>
    <lineage>
        <taxon>Bacteria</taxon>
        <taxon>Pseudomonadati</taxon>
        <taxon>Pseudomonadota</taxon>
        <taxon>Alphaproteobacteria</taxon>
        <taxon>Maricaulales</taxon>
        <taxon>Maricaulaceae</taxon>
        <taxon>Hyphobacterium</taxon>
    </lineage>
</organism>
<dbReference type="Proteomes" id="UP001310692">
    <property type="component" value="Unassembled WGS sequence"/>
</dbReference>
<sequence length="133" mass="14969">MRDALKRGQLAQSLGCNIETIRYYENIGLIGPADRSASGHRLYNKADADRLRFVLRLRQLGFSIGDIRSLLQTINSGDYSCNEIAQVAERHILTIQAKINDLEKLERNLTKITRQCHRGNTPDCAVIDALSKT</sequence>
<proteinExistence type="predicted"/>
<dbReference type="SMART" id="SM00422">
    <property type="entry name" value="HTH_MERR"/>
    <property type="match status" value="1"/>
</dbReference>
<evidence type="ECO:0000256" key="3">
    <source>
        <dbReference type="ARBA" id="ARBA00023163"/>
    </source>
</evidence>
<gene>
    <name evidence="6" type="ORF">V0U35_00340</name>
</gene>
<dbReference type="InterPro" id="IPR000551">
    <property type="entry name" value="MerR-type_HTH_dom"/>
</dbReference>
<reference evidence="6 7" key="1">
    <citation type="submission" date="2024-01" db="EMBL/GenBank/DDBJ databases">
        <title>Hyphobacterium bacterium isolated from marine sediment.</title>
        <authorList>
            <person name="Zhao S."/>
        </authorList>
    </citation>
    <scope>NUCLEOTIDE SEQUENCE [LARGE SCALE GENOMIC DNA]</scope>
    <source>
        <strain evidence="6 7">Y60-23</strain>
    </source>
</reference>
<feature type="domain" description="HTH merR-type" evidence="5">
    <location>
        <begin position="8"/>
        <end position="73"/>
    </location>
</feature>
<keyword evidence="2" id="KW-0238">DNA-binding</keyword>
<dbReference type="PROSITE" id="PS00552">
    <property type="entry name" value="HTH_MERR_1"/>
    <property type="match status" value="1"/>
</dbReference>
<keyword evidence="3" id="KW-0804">Transcription</keyword>
<evidence type="ECO:0000256" key="2">
    <source>
        <dbReference type="ARBA" id="ARBA00023125"/>
    </source>
</evidence>
<dbReference type="PRINTS" id="PR00040">
    <property type="entry name" value="HTHMERR"/>
</dbReference>
<dbReference type="PANTHER" id="PTHR30204">
    <property type="entry name" value="REDOX-CYCLING DRUG-SENSING TRANSCRIPTIONAL ACTIVATOR SOXR"/>
    <property type="match status" value="1"/>
</dbReference>
<protein>
    <submittedName>
        <fullName evidence="6">Helix-turn-helix domain-containing protein</fullName>
    </submittedName>
</protein>
<evidence type="ECO:0000256" key="4">
    <source>
        <dbReference type="SAM" id="Coils"/>
    </source>
</evidence>
<dbReference type="EMBL" id="JAZDRO010000001">
    <property type="protein sequence ID" value="MEE2565114.1"/>
    <property type="molecule type" value="Genomic_DNA"/>
</dbReference>
<comment type="caution">
    <text evidence="6">The sequence shown here is derived from an EMBL/GenBank/DDBJ whole genome shotgun (WGS) entry which is preliminary data.</text>
</comment>
<dbReference type="PROSITE" id="PS50937">
    <property type="entry name" value="HTH_MERR_2"/>
    <property type="match status" value="1"/>
</dbReference>
<evidence type="ECO:0000259" key="5">
    <source>
        <dbReference type="PROSITE" id="PS50937"/>
    </source>
</evidence>
<keyword evidence="1" id="KW-0805">Transcription regulation</keyword>